<sequence>MIRLLVTVILLALLTGCGTIGLLPTTQLVQKAIALQVEQTQQQLNQKLDLDLSDFEIKDLKIRQEQPLTIENLPAFRVRGTYDLILHLPKRQLTQHQQPFEIYLQIQQEGKSWRLLVPQQQNQESQGNWRSYLIL</sequence>
<dbReference type="EMBL" id="JAQMUH010000067">
    <property type="protein sequence ID" value="MDB9539083.1"/>
    <property type="molecule type" value="Genomic_DNA"/>
</dbReference>
<name>A0ABT5AQS7_9CYAN</name>
<protein>
    <recommendedName>
        <fullName evidence="3">Lipoprotein</fullName>
    </recommendedName>
</protein>
<gene>
    <name evidence="1" type="ORF">PN457_05305</name>
</gene>
<keyword evidence="2" id="KW-1185">Reference proteome</keyword>
<dbReference type="Proteomes" id="UP001212499">
    <property type="component" value="Unassembled WGS sequence"/>
</dbReference>
<evidence type="ECO:0000313" key="1">
    <source>
        <dbReference type="EMBL" id="MDB9539083.1"/>
    </source>
</evidence>
<dbReference type="RefSeq" id="WP_271731808.1">
    <property type="nucleotide sequence ID" value="NZ_JANQDP010000067.1"/>
</dbReference>
<accession>A0ABT5AQS7</accession>
<proteinExistence type="predicted"/>
<evidence type="ECO:0000313" key="2">
    <source>
        <dbReference type="Proteomes" id="UP001212499"/>
    </source>
</evidence>
<dbReference type="PROSITE" id="PS51257">
    <property type="entry name" value="PROKAR_LIPOPROTEIN"/>
    <property type="match status" value="1"/>
</dbReference>
<comment type="caution">
    <text evidence="1">The sequence shown here is derived from an EMBL/GenBank/DDBJ whole genome shotgun (WGS) entry which is preliminary data.</text>
</comment>
<evidence type="ECO:0008006" key="3">
    <source>
        <dbReference type="Google" id="ProtNLM"/>
    </source>
</evidence>
<organism evidence="1 2">
    <name type="scientific">Anabaenopsis arnoldii</name>
    <dbReference type="NCBI Taxonomy" id="2152938"/>
    <lineage>
        <taxon>Bacteria</taxon>
        <taxon>Bacillati</taxon>
        <taxon>Cyanobacteriota</taxon>
        <taxon>Cyanophyceae</taxon>
        <taxon>Nostocales</taxon>
        <taxon>Nodulariaceae</taxon>
        <taxon>Anabaenopsis</taxon>
    </lineage>
</organism>
<reference evidence="1 2" key="1">
    <citation type="submission" date="2023-01" db="EMBL/GenBank/DDBJ databases">
        <title>Genomes from the Australian National Cyanobacteria Reference Collection.</title>
        <authorList>
            <person name="Willis A."/>
            <person name="Lee E.M.F."/>
        </authorList>
    </citation>
    <scope>NUCLEOTIDE SEQUENCE [LARGE SCALE GENOMIC DNA]</scope>
    <source>
        <strain evidence="1 2">CS-1033</strain>
    </source>
</reference>